<sequence>MANLCDYCKQIPFFELSSPTASNEFRAHQAAKWDIDWYSPPVTIGLGTLRRLHQDKEHCRLCGLFCHVIQQRGYVQGTDNTLLSGDDENLNVDAHIDVFAFVTDSISNSSKDDFFGDYSRAMWRLSLEVKLERDNDRDLQVEDALEYVKLPQTIRDAIDVTRKLGFEYLWVDALCVRQGQHESDKEDRAYQLKNMGEIYRWAFLTIIAAFGEGANAGLPGIRPGSRQEQQVVEVIPRNKHNNLGMALITTCESPPVTGKLYDSLLMDNEVDYSYWNTRGWTFQERALSRRCLIFAKEQVYWVCDGAIFCEESTFEHIELYEDGEMDKPRWIELYRNRGGPLSWKTIDGPLARATPSRDAVWAKVEDAVRTFSRRSFGRQEDVYDAFQGVAGAFERMYGETFLLGHPRSHFVISLLWGDLFWSDVVIRRRSEDVTSEMNSLDQHVILPSWSWMGWIGDINLNITRAGDSDFWSQGRPERIPVICCYEHQGSDLEFRPVHGTDEIDLEDVVTREESSSWRGDRTLVTRGDVEREYPELTASKLRDIPDGHILFFWASSASFVVKSPTEPDVRPATNDSKGEDVEHLGESQDLSRSTHGTQEFVVIGRDPERYRELLALQIYWADGVAFRVNSAEFDEWTWRKANPVWKLMALM</sequence>
<feature type="region of interest" description="Disordered" evidence="1">
    <location>
        <begin position="563"/>
        <end position="593"/>
    </location>
</feature>
<dbReference type="STRING" id="356882.A0A423WTF8"/>
<organism evidence="3 4">
    <name type="scientific">Cytospora schulzeri</name>
    <dbReference type="NCBI Taxonomy" id="448051"/>
    <lineage>
        <taxon>Eukaryota</taxon>
        <taxon>Fungi</taxon>
        <taxon>Dikarya</taxon>
        <taxon>Ascomycota</taxon>
        <taxon>Pezizomycotina</taxon>
        <taxon>Sordariomycetes</taxon>
        <taxon>Sordariomycetidae</taxon>
        <taxon>Diaporthales</taxon>
        <taxon>Cytosporaceae</taxon>
        <taxon>Cytospora</taxon>
    </lineage>
</organism>
<dbReference type="OrthoDB" id="5135333at2759"/>
<gene>
    <name evidence="3" type="ORF">VMCG_03960</name>
</gene>
<comment type="caution">
    <text evidence="3">The sequence shown here is derived from an EMBL/GenBank/DDBJ whole genome shotgun (WGS) entry which is preliminary data.</text>
</comment>
<name>A0A423WTF8_9PEZI</name>
<keyword evidence="4" id="KW-1185">Reference proteome</keyword>
<protein>
    <recommendedName>
        <fullName evidence="2">Heterokaryon incompatibility domain-containing protein</fullName>
    </recommendedName>
</protein>
<evidence type="ECO:0000256" key="1">
    <source>
        <dbReference type="SAM" id="MobiDB-lite"/>
    </source>
</evidence>
<feature type="domain" description="Heterokaryon incompatibility" evidence="2">
    <location>
        <begin position="135"/>
        <end position="284"/>
    </location>
</feature>
<evidence type="ECO:0000313" key="3">
    <source>
        <dbReference type="EMBL" id="ROW06748.1"/>
    </source>
</evidence>
<dbReference type="Proteomes" id="UP000283895">
    <property type="component" value="Unassembled WGS sequence"/>
</dbReference>
<evidence type="ECO:0000259" key="2">
    <source>
        <dbReference type="Pfam" id="PF06985"/>
    </source>
</evidence>
<feature type="compositionally biased region" description="Basic and acidic residues" evidence="1">
    <location>
        <begin position="576"/>
        <end position="586"/>
    </location>
</feature>
<dbReference type="Pfam" id="PF06985">
    <property type="entry name" value="HET"/>
    <property type="match status" value="1"/>
</dbReference>
<evidence type="ECO:0000313" key="4">
    <source>
        <dbReference type="Proteomes" id="UP000283895"/>
    </source>
</evidence>
<dbReference type="InterPro" id="IPR010730">
    <property type="entry name" value="HET"/>
</dbReference>
<reference evidence="3 4" key="1">
    <citation type="submission" date="2015-09" db="EMBL/GenBank/DDBJ databases">
        <title>Host preference determinants of Valsa canker pathogens revealed by comparative genomics.</title>
        <authorList>
            <person name="Yin Z."/>
            <person name="Huang L."/>
        </authorList>
    </citation>
    <scope>NUCLEOTIDE SEQUENCE [LARGE SCALE GENOMIC DNA]</scope>
    <source>
        <strain evidence="3 4">03-1</strain>
    </source>
</reference>
<accession>A0A423WTF8</accession>
<dbReference type="PANTHER" id="PTHR33112">
    <property type="entry name" value="DOMAIN PROTEIN, PUTATIVE-RELATED"/>
    <property type="match status" value="1"/>
</dbReference>
<dbReference type="AlphaFoldDB" id="A0A423WTF8"/>
<dbReference type="EMBL" id="LKEA01000009">
    <property type="protein sequence ID" value="ROW06748.1"/>
    <property type="molecule type" value="Genomic_DNA"/>
</dbReference>
<dbReference type="PANTHER" id="PTHR33112:SF14">
    <property type="entry name" value="HETEROKARYON INCOMPATIBILITY DOMAIN-CONTAINING PROTEIN"/>
    <property type="match status" value="1"/>
</dbReference>
<proteinExistence type="predicted"/>